<dbReference type="OrthoDB" id="330977at2759"/>
<dbReference type="EMBL" id="AFNH02000134">
    <property type="protein sequence ID" value="EZG81690.1"/>
    <property type="molecule type" value="Genomic_DNA"/>
</dbReference>
<evidence type="ECO:0000256" key="7">
    <source>
        <dbReference type="RuleBase" id="RU362091"/>
    </source>
</evidence>
<evidence type="ECO:0000256" key="4">
    <source>
        <dbReference type="ARBA" id="ARBA00022692"/>
    </source>
</evidence>
<accession>A0A023BC54</accession>
<evidence type="ECO:0000313" key="9">
    <source>
        <dbReference type="EMBL" id="EZG81690.1"/>
    </source>
</evidence>
<comment type="caution">
    <text evidence="9">The sequence shown here is derived from an EMBL/GenBank/DDBJ whole genome shotgun (WGS) entry which is preliminary data.</text>
</comment>
<gene>
    <name evidence="9" type="ORF">GNI_018320</name>
</gene>
<feature type="transmembrane region" description="Helical" evidence="8">
    <location>
        <begin position="12"/>
        <end position="31"/>
    </location>
</feature>
<dbReference type="GO" id="GO:0015606">
    <property type="term" value="F:spermidine transmembrane transporter activity"/>
    <property type="evidence" value="ECO:0007669"/>
    <property type="project" value="TreeGrafter"/>
</dbReference>
<feature type="transmembrane region" description="Helical" evidence="8">
    <location>
        <begin position="359"/>
        <end position="378"/>
    </location>
</feature>
<dbReference type="GO" id="GO:0005886">
    <property type="term" value="C:plasma membrane"/>
    <property type="evidence" value="ECO:0007669"/>
    <property type="project" value="TreeGrafter"/>
</dbReference>
<feature type="transmembrane region" description="Helical" evidence="8">
    <location>
        <begin position="233"/>
        <end position="249"/>
    </location>
</feature>
<feature type="transmembrane region" description="Helical" evidence="8">
    <location>
        <begin position="52"/>
        <end position="71"/>
    </location>
</feature>
<feature type="transmembrane region" description="Helical" evidence="8">
    <location>
        <begin position="454"/>
        <end position="475"/>
    </location>
</feature>
<sequence>MGTEVAPSVASVILALILVGFIVVVWYSGYVSKAEIIKPTGNLVSAFNSQRWWSLACSFFAAAFGASALVANPEAGATGGWLQVFCYGIANGMPYFLLSTLGPRMQSFFKTQNFTVADFVRKRYGMPMYVPTVILSLFFLFIWLTAELTSIADSFSLLSPGFYTPAAVVCVGFGVAMYALFAGFKGSLLTDRIQAVMALLCTFALITAVACYVKPSKQAWSEASSATSVGEGISGGIVLILSTTLNQFLDLGSWQRVFASEDKKQARIGLFVAGSVNFLCQALMTFMGIYAMAAAVAGEIALMPGDEALGFYILLSKIPLGFNVIALVCVLTLSISTVDSIENSLASAFAELMLEKNVSLNWARGFALLLVGLAVGLATTQQSVLSLFLFSNIFASCIVPPIFLGLSYTMATTTSALGGFISGVLTIFIIGWSYQKSFVEGLKWPMFPEGFNHWATLLTFILCPVVATLVTISVAKAWPSQDTHSLHSTLTGPEVAWTADSETEMESPYGNTI</sequence>
<feature type="transmembrane region" description="Helical" evidence="8">
    <location>
        <begin position="196"/>
        <end position="213"/>
    </location>
</feature>
<dbReference type="InterPro" id="IPR038377">
    <property type="entry name" value="Na/Glc_symporter_sf"/>
</dbReference>
<dbReference type="RefSeq" id="XP_011134196.1">
    <property type="nucleotide sequence ID" value="XM_011135894.1"/>
</dbReference>
<evidence type="ECO:0000256" key="5">
    <source>
        <dbReference type="ARBA" id="ARBA00022989"/>
    </source>
</evidence>
<dbReference type="Proteomes" id="UP000019763">
    <property type="component" value="Unassembled WGS sequence"/>
</dbReference>
<keyword evidence="4 8" id="KW-0812">Transmembrane</keyword>
<dbReference type="OMA" id="NIWYIRA"/>
<evidence type="ECO:0000256" key="3">
    <source>
        <dbReference type="ARBA" id="ARBA00022448"/>
    </source>
</evidence>
<proteinExistence type="inferred from homology"/>
<reference evidence="9" key="1">
    <citation type="submission" date="2013-12" db="EMBL/GenBank/DDBJ databases">
        <authorList>
            <person name="Omoto C.K."/>
            <person name="Sibley D."/>
            <person name="Venepally P."/>
            <person name="Hadjithomas M."/>
            <person name="Karamycheva S."/>
            <person name="Brunk B."/>
            <person name="Roos D."/>
            <person name="Caler E."/>
            <person name="Lorenzi H."/>
        </authorList>
    </citation>
    <scope>NUCLEOTIDE SEQUENCE</scope>
</reference>
<feature type="transmembrane region" description="Helical" evidence="8">
    <location>
        <begin position="384"/>
        <end position="404"/>
    </location>
</feature>
<evidence type="ECO:0000256" key="8">
    <source>
        <dbReference type="SAM" id="Phobius"/>
    </source>
</evidence>
<dbReference type="eggNOG" id="ENOG502QU2F">
    <property type="taxonomic scope" value="Eukaryota"/>
</dbReference>
<organism evidence="9 10">
    <name type="scientific">Gregarina niphandrodes</name>
    <name type="common">Septate eugregarine</name>
    <dbReference type="NCBI Taxonomy" id="110365"/>
    <lineage>
        <taxon>Eukaryota</taxon>
        <taxon>Sar</taxon>
        <taxon>Alveolata</taxon>
        <taxon>Apicomplexa</taxon>
        <taxon>Conoidasida</taxon>
        <taxon>Gregarinasina</taxon>
        <taxon>Eugregarinorida</taxon>
        <taxon>Gregarinidae</taxon>
        <taxon>Gregarina</taxon>
    </lineage>
</organism>
<feature type="transmembrane region" description="Helical" evidence="8">
    <location>
        <begin position="318"/>
        <end position="338"/>
    </location>
</feature>
<dbReference type="AlphaFoldDB" id="A0A023BC54"/>
<dbReference type="InterPro" id="IPR001734">
    <property type="entry name" value="Na/solute_symporter"/>
</dbReference>
<keyword evidence="5 8" id="KW-1133">Transmembrane helix</keyword>
<keyword evidence="6 8" id="KW-0472">Membrane</keyword>
<feature type="transmembrane region" description="Helical" evidence="8">
    <location>
        <begin position="77"/>
        <end position="98"/>
    </location>
</feature>
<dbReference type="PANTHER" id="PTHR48086:SF10">
    <property type="entry name" value="AGR155CP"/>
    <property type="match status" value="1"/>
</dbReference>
<dbReference type="Gene3D" id="1.20.1730.10">
    <property type="entry name" value="Sodium/glucose cotransporter"/>
    <property type="match status" value="1"/>
</dbReference>
<evidence type="ECO:0000256" key="6">
    <source>
        <dbReference type="ARBA" id="ARBA00023136"/>
    </source>
</evidence>
<feature type="transmembrane region" description="Helical" evidence="8">
    <location>
        <begin position="270"/>
        <end position="298"/>
    </location>
</feature>
<keyword evidence="3" id="KW-0813">Transport</keyword>
<evidence type="ECO:0000313" key="10">
    <source>
        <dbReference type="Proteomes" id="UP000019763"/>
    </source>
</evidence>
<comment type="similarity">
    <text evidence="2 7">Belongs to the sodium:solute symporter (SSF) (TC 2.A.21) family.</text>
</comment>
<dbReference type="Pfam" id="PF00474">
    <property type="entry name" value="SSF"/>
    <property type="match status" value="1"/>
</dbReference>
<feature type="transmembrane region" description="Helical" evidence="8">
    <location>
        <begin position="128"/>
        <end position="146"/>
    </location>
</feature>
<comment type="subcellular location">
    <subcellularLocation>
        <location evidence="1">Membrane</location>
        <topology evidence="1">Multi-pass membrane protein</topology>
    </subcellularLocation>
</comment>
<keyword evidence="10" id="KW-1185">Reference proteome</keyword>
<feature type="transmembrane region" description="Helical" evidence="8">
    <location>
        <begin position="166"/>
        <end position="184"/>
    </location>
</feature>
<dbReference type="InterPro" id="IPR050277">
    <property type="entry name" value="Sodium:Solute_Symporter"/>
</dbReference>
<dbReference type="PANTHER" id="PTHR48086">
    <property type="entry name" value="SODIUM/PROLINE SYMPORTER-RELATED"/>
    <property type="match status" value="1"/>
</dbReference>
<name>A0A023BC54_GRENI</name>
<evidence type="ECO:0000256" key="1">
    <source>
        <dbReference type="ARBA" id="ARBA00004141"/>
    </source>
</evidence>
<feature type="transmembrane region" description="Helical" evidence="8">
    <location>
        <begin position="416"/>
        <end position="434"/>
    </location>
</feature>
<evidence type="ECO:0000256" key="2">
    <source>
        <dbReference type="ARBA" id="ARBA00006434"/>
    </source>
</evidence>
<dbReference type="GeneID" id="22910923"/>
<protein>
    <submittedName>
        <fullName evidence="9">Solute:sodium symporter (SSS) family protein</fullName>
    </submittedName>
</protein>
<dbReference type="VEuPathDB" id="CryptoDB:GNI_018320"/>
<dbReference type="PROSITE" id="PS50283">
    <property type="entry name" value="NA_SOLUT_SYMP_3"/>
    <property type="match status" value="1"/>
</dbReference>